<evidence type="ECO:0000313" key="8">
    <source>
        <dbReference type="EMBL" id="MPN38287.1"/>
    </source>
</evidence>
<comment type="subcellular location">
    <subcellularLocation>
        <location evidence="1">Cell membrane</location>
        <topology evidence="1">Multi-pass membrane protein</topology>
    </subcellularLocation>
</comment>
<evidence type="ECO:0000256" key="5">
    <source>
        <dbReference type="ARBA" id="ARBA00023136"/>
    </source>
</evidence>
<accession>A0A645HH51</accession>
<dbReference type="InterPro" id="IPR051461">
    <property type="entry name" value="UPF0750_membrane"/>
</dbReference>
<comment type="caution">
    <text evidence="8">The sequence shown here is derived from an EMBL/GenBank/DDBJ whole genome shotgun (WGS) entry which is preliminary data.</text>
</comment>
<dbReference type="AlphaFoldDB" id="A0A645HH51"/>
<name>A0A645HH51_9ZZZZ</name>
<sequence length="160" mass="17530">MRGRATTGGTDLIAQVVHRKLPYITVGVFLLAIDCVVILMAGFIMGTEKAMYAMICVFACSKTLDVVLAGLGTDKAFHIITRKGHEITQRLLDEVGRGVTLVDAMGGYSNTQVQILLCVVTRIEMMSVKSIVHETDPHAFVFITDTHETLGEGFRNLSER</sequence>
<evidence type="ECO:0000256" key="3">
    <source>
        <dbReference type="ARBA" id="ARBA00022692"/>
    </source>
</evidence>
<dbReference type="PANTHER" id="PTHR33545">
    <property type="entry name" value="UPF0750 MEMBRANE PROTEIN YITT-RELATED"/>
    <property type="match status" value="1"/>
</dbReference>
<dbReference type="InterPro" id="IPR003740">
    <property type="entry name" value="YitT"/>
</dbReference>
<keyword evidence="5 6" id="KW-0472">Membrane</keyword>
<gene>
    <name evidence="8" type="ORF">SDC9_185811</name>
</gene>
<dbReference type="GO" id="GO:0005886">
    <property type="term" value="C:plasma membrane"/>
    <property type="evidence" value="ECO:0007669"/>
    <property type="project" value="UniProtKB-SubCell"/>
</dbReference>
<keyword evidence="3 6" id="KW-0812">Transmembrane</keyword>
<evidence type="ECO:0000256" key="2">
    <source>
        <dbReference type="ARBA" id="ARBA00022475"/>
    </source>
</evidence>
<evidence type="ECO:0000256" key="1">
    <source>
        <dbReference type="ARBA" id="ARBA00004651"/>
    </source>
</evidence>
<dbReference type="EMBL" id="VSSQ01093426">
    <property type="protein sequence ID" value="MPN38287.1"/>
    <property type="molecule type" value="Genomic_DNA"/>
</dbReference>
<dbReference type="CDD" id="cd16380">
    <property type="entry name" value="YitT_C"/>
    <property type="match status" value="1"/>
</dbReference>
<evidence type="ECO:0000259" key="7">
    <source>
        <dbReference type="Pfam" id="PF10035"/>
    </source>
</evidence>
<dbReference type="PANTHER" id="PTHR33545:SF5">
    <property type="entry name" value="UPF0750 MEMBRANE PROTEIN YITT"/>
    <property type="match status" value="1"/>
</dbReference>
<keyword evidence="4 6" id="KW-1133">Transmembrane helix</keyword>
<dbReference type="Gene3D" id="3.30.70.120">
    <property type="match status" value="1"/>
</dbReference>
<dbReference type="Pfam" id="PF02588">
    <property type="entry name" value="YitT_membrane"/>
    <property type="match status" value="1"/>
</dbReference>
<evidence type="ECO:0000256" key="4">
    <source>
        <dbReference type="ARBA" id="ARBA00022989"/>
    </source>
</evidence>
<feature type="transmembrane region" description="Helical" evidence="6">
    <location>
        <begin position="21"/>
        <end position="44"/>
    </location>
</feature>
<reference evidence="8" key="1">
    <citation type="submission" date="2019-08" db="EMBL/GenBank/DDBJ databases">
        <authorList>
            <person name="Kucharzyk K."/>
            <person name="Murdoch R.W."/>
            <person name="Higgins S."/>
            <person name="Loffler F."/>
        </authorList>
    </citation>
    <scope>NUCLEOTIDE SEQUENCE</scope>
</reference>
<evidence type="ECO:0000256" key="6">
    <source>
        <dbReference type="SAM" id="Phobius"/>
    </source>
</evidence>
<dbReference type="InterPro" id="IPR019264">
    <property type="entry name" value="DUF2179"/>
</dbReference>
<feature type="domain" description="DUF2179" evidence="7">
    <location>
        <begin position="97"/>
        <end position="151"/>
    </location>
</feature>
<protein>
    <recommendedName>
        <fullName evidence="7">DUF2179 domain-containing protein</fullName>
    </recommendedName>
</protein>
<organism evidence="8">
    <name type="scientific">bioreactor metagenome</name>
    <dbReference type="NCBI Taxonomy" id="1076179"/>
    <lineage>
        <taxon>unclassified sequences</taxon>
        <taxon>metagenomes</taxon>
        <taxon>ecological metagenomes</taxon>
    </lineage>
</organism>
<keyword evidence="2" id="KW-1003">Cell membrane</keyword>
<dbReference type="InterPro" id="IPR015867">
    <property type="entry name" value="N-reg_PII/ATP_PRibTrfase_C"/>
</dbReference>
<dbReference type="Pfam" id="PF10035">
    <property type="entry name" value="DUF2179"/>
    <property type="match status" value="1"/>
</dbReference>
<feature type="transmembrane region" description="Helical" evidence="6">
    <location>
        <begin position="50"/>
        <end position="73"/>
    </location>
</feature>
<proteinExistence type="predicted"/>